<name>A0AA37T5G4_9GAMM</name>
<gene>
    <name evidence="4" type="ORF">GCM10007877_16510</name>
</gene>
<dbReference type="InterPro" id="IPR029058">
    <property type="entry name" value="AB_hydrolase_fold"/>
</dbReference>
<keyword evidence="2 4" id="KW-0378">Hydrolase</keyword>
<dbReference type="EMBL" id="BSPD01000037">
    <property type="protein sequence ID" value="GLS25936.1"/>
    <property type="molecule type" value="Genomic_DNA"/>
</dbReference>
<dbReference type="SUPFAM" id="SSF53474">
    <property type="entry name" value="alpha/beta-Hydrolases"/>
    <property type="match status" value="1"/>
</dbReference>
<dbReference type="Proteomes" id="UP001156870">
    <property type="component" value="Unassembled WGS sequence"/>
</dbReference>
<evidence type="ECO:0000259" key="3">
    <source>
        <dbReference type="Pfam" id="PF00561"/>
    </source>
</evidence>
<proteinExistence type="inferred from homology"/>
<dbReference type="PANTHER" id="PTHR43798">
    <property type="entry name" value="MONOACYLGLYCEROL LIPASE"/>
    <property type="match status" value="1"/>
</dbReference>
<evidence type="ECO:0000313" key="4">
    <source>
        <dbReference type="EMBL" id="GLS25936.1"/>
    </source>
</evidence>
<dbReference type="PRINTS" id="PR00111">
    <property type="entry name" value="ABHYDROLASE"/>
</dbReference>
<dbReference type="Pfam" id="PF00561">
    <property type="entry name" value="Abhydrolase_1"/>
    <property type="match status" value="1"/>
</dbReference>
<accession>A0AA37T5G4</accession>
<dbReference type="GO" id="GO:0016787">
    <property type="term" value="F:hydrolase activity"/>
    <property type="evidence" value="ECO:0007669"/>
    <property type="project" value="UniProtKB-KW"/>
</dbReference>
<protein>
    <submittedName>
        <fullName evidence="4">Hydrolase</fullName>
    </submittedName>
</protein>
<dbReference type="GO" id="GO:0016020">
    <property type="term" value="C:membrane"/>
    <property type="evidence" value="ECO:0007669"/>
    <property type="project" value="TreeGrafter"/>
</dbReference>
<evidence type="ECO:0000256" key="1">
    <source>
        <dbReference type="ARBA" id="ARBA00008645"/>
    </source>
</evidence>
<reference evidence="4 5" key="1">
    <citation type="journal article" date="2014" name="Int. J. Syst. Evol. Microbiol.">
        <title>Complete genome sequence of Corynebacterium casei LMG S-19264T (=DSM 44701T), isolated from a smear-ripened cheese.</title>
        <authorList>
            <consortium name="US DOE Joint Genome Institute (JGI-PGF)"/>
            <person name="Walter F."/>
            <person name="Albersmeier A."/>
            <person name="Kalinowski J."/>
            <person name="Ruckert C."/>
        </authorList>
    </citation>
    <scope>NUCLEOTIDE SEQUENCE [LARGE SCALE GENOMIC DNA]</scope>
    <source>
        <strain evidence="4 5">NBRC 110095</strain>
    </source>
</reference>
<dbReference type="InterPro" id="IPR000073">
    <property type="entry name" value="AB_hydrolase_1"/>
</dbReference>
<dbReference type="RefSeq" id="WP_232593292.1">
    <property type="nucleotide sequence ID" value="NZ_BSPD01000037.1"/>
</dbReference>
<keyword evidence="5" id="KW-1185">Reference proteome</keyword>
<evidence type="ECO:0000256" key="2">
    <source>
        <dbReference type="ARBA" id="ARBA00022801"/>
    </source>
</evidence>
<comment type="caution">
    <text evidence="4">The sequence shown here is derived from an EMBL/GenBank/DDBJ whole genome shotgun (WGS) entry which is preliminary data.</text>
</comment>
<dbReference type="InterPro" id="IPR050266">
    <property type="entry name" value="AB_hydrolase_sf"/>
</dbReference>
<evidence type="ECO:0000313" key="5">
    <source>
        <dbReference type="Proteomes" id="UP001156870"/>
    </source>
</evidence>
<dbReference type="PANTHER" id="PTHR43798:SF14">
    <property type="entry name" value="SERINE HYDROLASE-LIKE PROTEIN DDB_G0286239"/>
    <property type="match status" value="1"/>
</dbReference>
<dbReference type="Gene3D" id="3.40.50.1820">
    <property type="entry name" value="alpha/beta hydrolase"/>
    <property type="match status" value="1"/>
</dbReference>
<organism evidence="4 5">
    <name type="scientific">Marinibactrum halimedae</name>
    <dbReference type="NCBI Taxonomy" id="1444977"/>
    <lineage>
        <taxon>Bacteria</taxon>
        <taxon>Pseudomonadati</taxon>
        <taxon>Pseudomonadota</taxon>
        <taxon>Gammaproteobacteria</taxon>
        <taxon>Cellvibrionales</taxon>
        <taxon>Cellvibrionaceae</taxon>
        <taxon>Marinibactrum</taxon>
    </lineage>
</organism>
<feature type="domain" description="AB hydrolase-1" evidence="3">
    <location>
        <begin position="31"/>
        <end position="138"/>
    </location>
</feature>
<sequence length="289" mass="32031">MNPNINPDLAFSLGELTLKAKQWGSHYPNKILALHGWLDNAGSFNVLAPLIQAHIIAIDLAGHGQSDHRHSLRPYHLWDDVADVFSIADQLGWNSFGLLGHSRGAMISTLSAGTFPERIEHLWLIDAIWPEHKNPSEAPDFLATAIRSLRNIEHRSPSLFPTREQAITARAQASFPISKSAAEHLAERGLKVSPKGAYWCADQKLQLPSAIKLSRDHIHAFVKAVTAPITLILAEGGLMDLYPKTKEELAYYPEIHLKTMQGGHHLHMEDASKAIAELINSNLRAEELT</sequence>
<dbReference type="AlphaFoldDB" id="A0AA37T5G4"/>
<comment type="similarity">
    <text evidence="1">Belongs to the AB hydrolase superfamily.</text>
</comment>